<dbReference type="EMBL" id="AP025516">
    <property type="protein sequence ID" value="BDD86986.1"/>
    <property type="molecule type" value="Genomic_DNA"/>
</dbReference>
<evidence type="ECO:0000256" key="1">
    <source>
        <dbReference type="SAM" id="Phobius"/>
    </source>
</evidence>
<dbReference type="Proteomes" id="UP000830055">
    <property type="component" value="Chromosome"/>
</dbReference>
<accession>A0ABM7W7V9</accession>
<keyword evidence="3" id="KW-1185">Reference proteome</keyword>
<feature type="transmembrane region" description="Helical" evidence="1">
    <location>
        <begin position="12"/>
        <end position="30"/>
    </location>
</feature>
<keyword evidence="1" id="KW-0812">Transmembrane</keyword>
<evidence type="ECO:0000313" key="3">
    <source>
        <dbReference type="Proteomes" id="UP000830055"/>
    </source>
</evidence>
<dbReference type="RefSeq" id="WP_284154046.1">
    <property type="nucleotide sequence ID" value="NZ_AP025516.1"/>
</dbReference>
<evidence type="ECO:0000313" key="2">
    <source>
        <dbReference type="EMBL" id="BDD86986.1"/>
    </source>
</evidence>
<reference evidence="2 3" key="1">
    <citation type="submission" date="2022-01" db="EMBL/GenBank/DDBJ databases">
        <title>Desulfofustis limnae sp. nov., a novel mesophilic sulfate-reducing bacterium isolated from marsh soil.</title>
        <authorList>
            <person name="Watanabe M."/>
            <person name="Takahashi A."/>
            <person name="Kojima H."/>
            <person name="Fukui M."/>
        </authorList>
    </citation>
    <scope>NUCLEOTIDE SEQUENCE [LARGE SCALE GENOMIC DNA]</scope>
    <source>
        <strain evidence="2 3">PPLL</strain>
    </source>
</reference>
<keyword evidence="1" id="KW-1133">Transmembrane helix</keyword>
<organism evidence="2 3">
    <name type="scientific">Desulfofustis limnaeus</name>
    <dbReference type="NCBI Taxonomy" id="2740163"/>
    <lineage>
        <taxon>Bacteria</taxon>
        <taxon>Pseudomonadati</taxon>
        <taxon>Thermodesulfobacteriota</taxon>
        <taxon>Desulfobulbia</taxon>
        <taxon>Desulfobulbales</taxon>
        <taxon>Desulfocapsaceae</taxon>
        <taxon>Desulfofustis</taxon>
    </lineage>
</organism>
<sequence length="229" mass="25511">MSLQKKLQTRGILLLLSFFVVLAVIFSPVFPGKVNGLDYMDNLFNMISKGSSYFIPASKDESSKYVGTIIEATIKLANEAKAGQVAQLIGGGGAEVVVNGSELQVKGDMGAMLQRCLDDADLMFKNQGEMLQDKYGLSAQEVLHGWWVAFSALSKELTRQESFKEAKELANVQKRVIEPSYNYYGVEAQNWKENLWLIVAALAFYVVYTLWYGFGIMYIFEGLGMKIGH</sequence>
<name>A0ABM7W7V9_9BACT</name>
<protein>
    <submittedName>
        <fullName evidence="2">Uncharacterized protein</fullName>
    </submittedName>
</protein>
<keyword evidence="1" id="KW-0472">Membrane</keyword>
<proteinExistence type="predicted"/>
<feature type="transmembrane region" description="Helical" evidence="1">
    <location>
        <begin position="195"/>
        <end position="220"/>
    </location>
</feature>
<gene>
    <name evidence="2" type="ORF">DPPLL_13510</name>
</gene>